<evidence type="ECO:0000313" key="2">
    <source>
        <dbReference type="EMBL" id="KAJ4397608.1"/>
    </source>
</evidence>
<proteinExistence type="predicted"/>
<evidence type="ECO:0000313" key="3">
    <source>
        <dbReference type="Proteomes" id="UP001140453"/>
    </source>
</evidence>
<dbReference type="AlphaFoldDB" id="A0A9W9D220"/>
<name>A0A9W9D220_9PEZI</name>
<reference evidence="2" key="1">
    <citation type="submission" date="2022-10" db="EMBL/GenBank/DDBJ databases">
        <title>Tapping the CABI collections for fungal endophytes: first genome assemblies for Collariella, Neodidymelliopsis, Ascochyta clinopodiicola, Didymella pomorum, Didymosphaeria variabile, Neocosmospora piperis and Neocucurbitaria cava.</title>
        <authorList>
            <person name="Hill R."/>
        </authorList>
    </citation>
    <scope>NUCLEOTIDE SEQUENCE</scope>
    <source>
        <strain evidence="2">IMI 355082</strain>
    </source>
</reference>
<keyword evidence="3" id="KW-1185">Reference proteome</keyword>
<protein>
    <submittedName>
        <fullName evidence="2">Uncharacterized protein</fullName>
    </submittedName>
</protein>
<dbReference type="Proteomes" id="UP001140453">
    <property type="component" value="Unassembled WGS sequence"/>
</dbReference>
<feature type="region of interest" description="Disordered" evidence="1">
    <location>
        <begin position="1"/>
        <end position="65"/>
    </location>
</feature>
<dbReference type="EMBL" id="JAPEVB010000001">
    <property type="protein sequence ID" value="KAJ4397608.1"/>
    <property type="molecule type" value="Genomic_DNA"/>
</dbReference>
<feature type="compositionally biased region" description="Acidic residues" evidence="1">
    <location>
        <begin position="1"/>
        <end position="11"/>
    </location>
</feature>
<organism evidence="2 3">
    <name type="scientific">Gnomoniopsis smithogilvyi</name>
    <dbReference type="NCBI Taxonomy" id="1191159"/>
    <lineage>
        <taxon>Eukaryota</taxon>
        <taxon>Fungi</taxon>
        <taxon>Dikarya</taxon>
        <taxon>Ascomycota</taxon>
        <taxon>Pezizomycotina</taxon>
        <taxon>Sordariomycetes</taxon>
        <taxon>Sordariomycetidae</taxon>
        <taxon>Diaporthales</taxon>
        <taxon>Gnomoniaceae</taxon>
        <taxon>Gnomoniopsis</taxon>
    </lineage>
</organism>
<comment type="caution">
    <text evidence="2">The sequence shown here is derived from an EMBL/GenBank/DDBJ whole genome shotgun (WGS) entry which is preliminary data.</text>
</comment>
<sequence length="76" mass="8169">MRPSSPDEEVGDTPPIALQLAPASNPGSDSPRGTTGLEPRVSRDSQRPAFLMPTAESDDREGHREKLLAQISPFEA</sequence>
<accession>A0A9W9D220</accession>
<evidence type="ECO:0000256" key="1">
    <source>
        <dbReference type="SAM" id="MobiDB-lite"/>
    </source>
</evidence>
<gene>
    <name evidence="2" type="ORF">N0V93_001841</name>
</gene>